<dbReference type="GO" id="GO:0000981">
    <property type="term" value="F:DNA-binding transcription factor activity, RNA polymerase II-specific"/>
    <property type="evidence" value="ECO:0007669"/>
    <property type="project" value="TreeGrafter"/>
</dbReference>
<dbReference type="Pfam" id="PF13912">
    <property type="entry name" value="zf-C2H2_6"/>
    <property type="match status" value="1"/>
</dbReference>
<dbReference type="GO" id="GO:0005634">
    <property type="term" value="C:nucleus"/>
    <property type="evidence" value="ECO:0007669"/>
    <property type="project" value="InterPro"/>
</dbReference>
<evidence type="ECO:0000256" key="1">
    <source>
        <dbReference type="ARBA" id="ARBA00022723"/>
    </source>
</evidence>
<evidence type="ECO:0000256" key="5">
    <source>
        <dbReference type="PROSITE-ProRule" id="PRU00042"/>
    </source>
</evidence>
<dbReference type="Gene3D" id="3.30.160.60">
    <property type="entry name" value="Classic Zinc Finger"/>
    <property type="match status" value="7"/>
</dbReference>
<name>A0A8K0CBM2_IGNLU</name>
<dbReference type="FunFam" id="3.30.160.60:FF:003777">
    <property type="match status" value="1"/>
</dbReference>
<dbReference type="PROSITE" id="PS00028">
    <property type="entry name" value="ZINC_FINGER_C2H2_1"/>
    <property type="match status" value="7"/>
</dbReference>
<dbReference type="PROSITE" id="PS50157">
    <property type="entry name" value="ZINC_FINGER_C2H2_2"/>
    <property type="match status" value="7"/>
</dbReference>
<feature type="compositionally biased region" description="Basic and acidic residues" evidence="7">
    <location>
        <begin position="180"/>
        <end position="196"/>
    </location>
</feature>
<evidence type="ECO:0000256" key="7">
    <source>
        <dbReference type="SAM" id="MobiDB-lite"/>
    </source>
</evidence>
<dbReference type="SMART" id="SM00868">
    <property type="entry name" value="zf-AD"/>
    <property type="match status" value="1"/>
</dbReference>
<dbReference type="Proteomes" id="UP000801492">
    <property type="component" value="Unassembled WGS sequence"/>
</dbReference>
<dbReference type="PANTHER" id="PTHR24409">
    <property type="entry name" value="ZINC FINGER PROTEIN 142"/>
    <property type="match status" value="1"/>
</dbReference>
<dbReference type="FunFam" id="3.30.160.60:FF:000202">
    <property type="entry name" value="Zinc finger protein 574"/>
    <property type="match status" value="1"/>
</dbReference>
<feature type="binding site" evidence="6">
    <location>
        <position position="16"/>
    </location>
    <ligand>
        <name>Zn(2+)</name>
        <dbReference type="ChEBI" id="CHEBI:29105"/>
    </ligand>
</feature>
<keyword evidence="2" id="KW-0677">Repeat</keyword>
<evidence type="ECO:0000259" key="8">
    <source>
        <dbReference type="PROSITE" id="PS50157"/>
    </source>
</evidence>
<dbReference type="GO" id="GO:0000977">
    <property type="term" value="F:RNA polymerase II transcription regulatory region sequence-specific DNA binding"/>
    <property type="evidence" value="ECO:0007669"/>
    <property type="project" value="TreeGrafter"/>
</dbReference>
<evidence type="ECO:0000256" key="2">
    <source>
        <dbReference type="ARBA" id="ARBA00022737"/>
    </source>
</evidence>
<feature type="domain" description="C2H2-type" evidence="8">
    <location>
        <begin position="498"/>
        <end position="525"/>
    </location>
</feature>
<proteinExistence type="predicted"/>
<feature type="domain" description="C2H2-type" evidence="8">
    <location>
        <begin position="349"/>
        <end position="376"/>
    </location>
</feature>
<gene>
    <name evidence="10" type="ORF">ILUMI_21880</name>
</gene>
<dbReference type="FunFam" id="3.30.160.60:FF:000624">
    <property type="entry name" value="zinc finger protein 697"/>
    <property type="match status" value="2"/>
</dbReference>
<feature type="domain" description="ZAD" evidence="9">
    <location>
        <begin position="14"/>
        <end position="96"/>
    </location>
</feature>
<dbReference type="OrthoDB" id="8922241at2759"/>
<feature type="compositionally biased region" description="Polar residues" evidence="7">
    <location>
        <begin position="141"/>
        <end position="165"/>
    </location>
</feature>
<keyword evidence="11" id="KW-1185">Reference proteome</keyword>
<reference evidence="10" key="1">
    <citation type="submission" date="2019-08" db="EMBL/GenBank/DDBJ databases">
        <title>The genome of the North American firefly Photinus pyralis.</title>
        <authorList>
            <consortium name="Photinus pyralis genome working group"/>
            <person name="Fallon T.R."/>
            <person name="Sander Lower S.E."/>
            <person name="Weng J.-K."/>
        </authorList>
    </citation>
    <scope>NUCLEOTIDE SEQUENCE</scope>
    <source>
        <strain evidence="10">TRF0915ILg1</strain>
        <tissue evidence="10">Whole body</tissue>
    </source>
</reference>
<evidence type="ECO:0000256" key="3">
    <source>
        <dbReference type="ARBA" id="ARBA00022771"/>
    </source>
</evidence>
<dbReference type="SUPFAM" id="SSF57716">
    <property type="entry name" value="Glucocorticoid receptor-like (DNA-binding domain)"/>
    <property type="match status" value="1"/>
</dbReference>
<keyword evidence="4 6" id="KW-0862">Zinc</keyword>
<feature type="domain" description="C2H2-type" evidence="8">
    <location>
        <begin position="415"/>
        <end position="443"/>
    </location>
</feature>
<feature type="region of interest" description="Disordered" evidence="7">
    <location>
        <begin position="141"/>
        <end position="196"/>
    </location>
</feature>
<sequence>MTTLNTVVFMNISKVCRICLIEGESMRSVYSKLDQSEVLEVNVCSLSEVLTRITNLPVTPSDGFPSLICSNCVSLIHGAYKFKVQFDHSHSILQQYISDCVKQEVPSQTDMPMFDYLGNTNDFDCDSNVADQFIDSIAKSQNEQYGKRQTSKQQIQKRQTSTTVEIRQPKKRGRKPKLRIKTDDKEGIGDTDSKSDKPILHPCPICTKEFNALELREHAHTHKALKKYLNIPAQSKVIPTTKFYRKFDPEKTITGLHNRKEKLHKCVSCNLECSASYLRLHLQMHRNQTEYKCDQCQRVFKKLNHLNTHRVKHLKECPFKCDQCGKGFVIKMNYECHMLTHNTNQELPHECSYCLKRFSNPEHLNRHMVMHTENVSYSVKYKVCKCHHCLKTFKDRSELKAHECVPVEQAVNTRFPCKVCNKVFKNSSGLYNHNRNIHKLKGAKVLCSVCGNYVSNIYNHMMRHTGEKPFQCNQCGKRFIGKPQLRQHLLVHSGLKPFVCSVCAKAFNNLYNLQVHERIHKGDRCHICPICGKGFLEKSYLKKHMNVHTKL</sequence>
<dbReference type="Pfam" id="PF07776">
    <property type="entry name" value="zf-AD"/>
    <property type="match status" value="1"/>
</dbReference>
<feature type="domain" description="C2H2-type" evidence="8">
    <location>
        <begin position="526"/>
        <end position="551"/>
    </location>
</feature>
<dbReference type="EMBL" id="VTPC01090204">
    <property type="protein sequence ID" value="KAF2884288.1"/>
    <property type="molecule type" value="Genomic_DNA"/>
</dbReference>
<evidence type="ECO:0000313" key="10">
    <source>
        <dbReference type="EMBL" id="KAF2884288.1"/>
    </source>
</evidence>
<evidence type="ECO:0000259" key="9">
    <source>
        <dbReference type="PROSITE" id="PS51915"/>
    </source>
</evidence>
<dbReference type="FunFam" id="3.30.160.60:FF:000100">
    <property type="entry name" value="Zinc finger 45-like"/>
    <property type="match status" value="1"/>
</dbReference>
<dbReference type="GO" id="GO:0008270">
    <property type="term" value="F:zinc ion binding"/>
    <property type="evidence" value="ECO:0007669"/>
    <property type="project" value="UniProtKB-UniRule"/>
</dbReference>
<dbReference type="GO" id="GO:0048598">
    <property type="term" value="P:embryonic morphogenesis"/>
    <property type="evidence" value="ECO:0007669"/>
    <property type="project" value="UniProtKB-ARBA"/>
</dbReference>
<organism evidence="10 11">
    <name type="scientific">Ignelater luminosus</name>
    <name type="common">Cucubano</name>
    <name type="synonym">Pyrophorus luminosus</name>
    <dbReference type="NCBI Taxonomy" id="2038154"/>
    <lineage>
        <taxon>Eukaryota</taxon>
        <taxon>Metazoa</taxon>
        <taxon>Ecdysozoa</taxon>
        <taxon>Arthropoda</taxon>
        <taxon>Hexapoda</taxon>
        <taxon>Insecta</taxon>
        <taxon>Pterygota</taxon>
        <taxon>Neoptera</taxon>
        <taxon>Endopterygota</taxon>
        <taxon>Coleoptera</taxon>
        <taxon>Polyphaga</taxon>
        <taxon>Elateriformia</taxon>
        <taxon>Elateroidea</taxon>
        <taxon>Elateridae</taxon>
        <taxon>Agrypninae</taxon>
        <taxon>Pyrophorini</taxon>
        <taxon>Ignelater</taxon>
    </lineage>
</organism>
<feature type="domain" description="C2H2-type" evidence="8">
    <location>
        <begin position="291"/>
        <end position="318"/>
    </location>
</feature>
<feature type="binding site" evidence="6">
    <location>
        <position position="19"/>
    </location>
    <ligand>
        <name>Zn(2+)</name>
        <dbReference type="ChEBI" id="CHEBI:29105"/>
    </ligand>
</feature>
<keyword evidence="1 6" id="KW-0479">Metal-binding</keyword>
<dbReference type="InterPro" id="IPR013087">
    <property type="entry name" value="Znf_C2H2_type"/>
</dbReference>
<feature type="domain" description="C2H2-type" evidence="8">
    <location>
        <begin position="470"/>
        <end position="497"/>
    </location>
</feature>
<dbReference type="PROSITE" id="PS51915">
    <property type="entry name" value="ZAD"/>
    <property type="match status" value="1"/>
</dbReference>
<evidence type="ECO:0000256" key="6">
    <source>
        <dbReference type="PROSITE-ProRule" id="PRU01263"/>
    </source>
</evidence>
<dbReference type="InterPro" id="IPR036236">
    <property type="entry name" value="Znf_C2H2_sf"/>
</dbReference>
<feature type="binding site" evidence="6">
    <location>
        <position position="72"/>
    </location>
    <ligand>
        <name>Zn(2+)</name>
        <dbReference type="ChEBI" id="CHEBI:29105"/>
    </ligand>
</feature>
<feature type="domain" description="C2H2-type" evidence="8">
    <location>
        <begin position="319"/>
        <end position="346"/>
    </location>
</feature>
<keyword evidence="3 5" id="KW-0863">Zinc-finger</keyword>
<dbReference type="InterPro" id="IPR012934">
    <property type="entry name" value="Znf_AD"/>
</dbReference>
<feature type="compositionally biased region" description="Basic residues" evidence="7">
    <location>
        <begin position="169"/>
        <end position="179"/>
    </location>
</feature>
<accession>A0A8K0CBM2</accession>
<dbReference type="FunFam" id="3.30.160.60:FF:005276">
    <property type="match status" value="1"/>
</dbReference>
<dbReference type="Gene3D" id="3.40.1800.20">
    <property type="match status" value="1"/>
</dbReference>
<evidence type="ECO:0000313" key="11">
    <source>
        <dbReference type="Proteomes" id="UP000801492"/>
    </source>
</evidence>
<comment type="caution">
    <text evidence="10">The sequence shown here is derived from an EMBL/GenBank/DDBJ whole genome shotgun (WGS) entry which is preliminary data.</text>
</comment>
<dbReference type="Pfam" id="PF00096">
    <property type="entry name" value="zf-C2H2"/>
    <property type="match status" value="5"/>
</dbReference>
<dbReference type="PANTHER" id="PTHR24409:SF295">
    <property type="entry name" value="AZ2-RELATED"/>
    <property type="match status" value="1"/>
</dbReference>
<dbReference type="SMART" id="SM00355">
    <property type="entry name" value="ZnF_C2H2"/>
    <property type="match status" value="10"/>
</dbReference>
<feature type="binding site" evidence="6">
    <location>
        <position position="69"/>
    </location>
    <ligand>
        <name>Zn(2+)</name>
        <dbReference type="ChEBI" id="CHEBI:29105"/>
    </ligand>
</feature>
<protein>
    <submittedName>
        <fullName evidence="10">Uncharacterized protein</fullName>
    </submittedName>
</protein>
<evidence type="ECO:0000256" key="4">
    <source>
        <dbReference type="ARBA" id="ARBA00022833"/>
    </source>
</evidence>
<dbReference type="SUPFAM" id="SSF57667">
    <property type="entry name" value="beta-beta-alpha zinc fingers"/>
    <property type="match status" value="5"/>
</dbReference>
<dbReference type="AlphaFoldDB" id="A0A8K0CBM2"/>